<keyword evidence="7" id="KW-0067">ATP-binding</keyword>
<keyword evidence="6" id="KW-0418">Kinase</keyword>
<dbReference type="InterPro" id="IPR050482">
    <property type="entry name" value="Sensor_HK_TwoCompSys"/>
</dbReference>
<protein>
    <recommendedName>
        <fullName evidence="2">histidine kinase</fullName>
        <ecNumber evidence="2">2.7.13.3</ecNumber>
    </recommendedName>
</protein>
<sequence length="291" mass="33017">MKESLQSIREWASEIRQGNFSARLQRRSDTETDSLTDDINRLAEWLESLAEDQEAQIQAQQSRLEHESGRVLRFEERTQLANELHDSLAQTLASLKMQVRVLDDTLRQDNEAAVWQEMERIQATLDDANTEVRDLIAHFRSPLDRQGVVPAIEKAVSRFRFQLGTQIVLQNEWHDSSFDPETESQVLRIVQESLHNARKHSQANLVRVLLAYGPIGRYRVVVEDDGAGFVVTDKQPENSRHFGLSIMRERAAAIGADLRVESEPGEGTTIFLEFDGLDSTADPLKVKAEVG</sequence>
<evidence type="ECO:0000256" key="6">
    <source>
        <dbReference type="ARBA" id="ARBA00022777"/>
    </source>
</evidence>
<dbReference type="PANTHER" id="PTHR24421:SF10">
    <property type="entry name" value="NITRATE_NITRITE SENSOR PROTEIN NARQ"/>
    <property type="match status" value="1"/>
</dbReference>
<feature type="coiled-coil region" evidence="8">
    <location>
        <begin position="43"/>
        <end position="70"/>
    </location>
</feature>
<dbReference type="PANTHER" id="PTHR24421">
    <property type="entry name" value="NITRATE/NITRITE SENSOR PROTEIN NARX-RELATED"/>
    <property type="match status" value="1"/>
</dbReference>
<dbReference type="EMBL" id="UINC01007442">
    <property type="protein sequence ID" value="SVA33346.1"/>
    <property type="molecule type" value="Genomic_DNA"/>
</dbReference>
<dbReference type="GO" id="GO:0000155">
    <property type="term" value="F:phosphorelay sensor kinase activity"/>
    <property type="evidence" value="ECO:0007669"/>
    <property type="project" value="InterPro"/>
</dbReference>
<evidence type="ECO:0000256" key="4">
    <source>
        <dbReference type="ARBA" id="ARBA00022679"/>
    </source>
</evidence>
<evidence type="ECO:0000256" key="7">
    <source>
        <dbReference type="ARBA" id="ARBA00022840"/>
    </source>
</evidence>
<keyword evidence="8" id="KW-0175">Coiled coil</keyword>
<keyword evidence="3" id="KW-0597">Phosphoprotein</keyword>
<name>A0A381UYZ0_9ZZZZ</name>
<organism evidence="10">
    <name type="scientific">marine metagenome</name>
    <dbReference type="NCBI Taxonomy" id="408172"/>
    <lineage>
        <taxon>unclassified sequences</taxon>
        <taxon>metagenomes</taxon>
        <taxon>ecological metagenomes</taxon>
    </lineage>
</organism>
<evidence type="ECO:0000313" key="10">
    <source>
        <dbReference type="EMBL" id="SVA33346.1"/>
    </source>
</evidence>
<gene>
    <name evidence="10" type="ORF">METZ01_LOCUS86200</name>
</gene>
<dbReference type="CDD" id="cd16917">
    <property type="entry name" value="HATPase_UhpB-NarQ-NarX-like"/>
    <property type="match status" value="1"/>
</dbReference>
<evidence type="ECO:0000256" key="2">
    <source>
        <dbReference type="ARBA" id="ARBA00012438"/>
    </source>
</evidence>
<dbReference type="Gene3D" id="3.30.565.10">
    <property type="entry name" value="Histidine kinase-like ATPase, C-terminal domain"/>
    <property type="match status" value="1"/>
</dbReference>
<dbReference type="GO" id="GO:0005524">
    <property type="term" value="F:ATP binding"/>
    <property type="evidence" value="ECO:0007669"/>
    <property type="project" value="UniProtKB-KW"/>
</dbReference>
<reference evidence="10" key="1">
    <citation type="submission" date="2018-05" db="EMBL/GenBank/DDBJ databases">
        <authorList>
            <person name="Lanie J.A."/>
            <person name="Ng W.-L."/>
            <person name="Kazmierczak K.M."/>
            <person name="Andrzejewski T.M."/>
            <person name="Davidsen T.M."/>
            <person name="Wayne K.J."/>
            <person name="Tettelin H."/>
            <person name="Glass J.I."/>
            <person name="Rusch D."/>
            <person name="Podicherti R."/>
            <person name="Tsui H.-C.T."/>
            <person name="Winkler M.E."/>
        </authorList>
    </citation>
    <scope>NUCLEOTIDE SEQUENCE</scope>
</reference>
<dbReference type="EC" id="2.7.13.3" evidence="2"/>
<proteinExistence type="predicted"/>
<evidence type="ECO:0000256" key="8">
    <source>
        <dbReference type="SAM" id="Coils"/>
    </source>
</evidence>
<keyword evidence="5" id="KW-0547">Nucleotide-binding</keyword>
<dbReference type="SUPFAM" id="SSF55874">
    <property type="entry name" value="ATPase domain of HSP90 chaperone/DNA topoisomerase II/histidine kinase"/>
    <property type="match status" value="1"/>
</dbReference>
<dbReference type="Pfam" id="PF07730">
    <property type="entry name" value="HisKA_3"/>
    <property type="match status" value="1"/>
</dbReference>
<dbReference type="GO" id="GO:0046983">
    <property type="term" value="F:protein dimerization activity"/>
    <property type="evidence" value="ECO:0007669"/>
    <property type="project" value="InterPro"/>
</dbReference>
<accession>A0A381UYZ0</accession>
<dbReference type="InterPro" id="IPR011712">
    <property type="entry name" value="Sig_transdc_His_kin_sub3_dim/P"/>
</dbReference>
<dbReference type="SMART" id="SM00387">
    <property type="entry name" value="HATPase_c"/>
    <property type="match status" value="1"/>
</dbReference>
<feature type="domain" description="Histidine kinase/HSP90-like ATPase" evidence="9">
    <location>
        <begin position="181"/>
        <end position="278"/>
    </location>
</feature>
<dbReference type="Pfam" id="PF02518">
    <property type="entry name" value="HATPase_c"/>
    <property type="match status" value="1"/>
</dbReference>
<evidence type="ECO:0000256" key="3">
    <source>
        <dbReference type="ARBA" id="ARBA00022553"/>
    </source>
</evidence>
<dbReference type="GO" id="GO:0016020">
    <property type="term" value="C:membrane"/>
    <property type="evidence" value="ECO:0007669"/>
    <property type="project" value="InterPro"/>
</dbReference>
<dbReference type="AlphaFoldDB" id="A0A381UYZ0"/>
<evidence type="ECO:0000256" key="5">
    <source>
        <dbReference type="ARBA" id="ARBA00022741"/>
    </source>
</evidence>
<evidence type="ECO:0000259" key="9">
    <source>
        <dbReference type="SMART" id="SM00387"/>
    </source>
</evidence>
<comment type="catalytic activity">
    <reaction evidence="1">
        <text>ATP + protein L-histidine = ADP + protein N-phospho-L-histidine.</text>
        <dbReference type="EC" id="2.7.13.3"/>
    </reaction>
</comment>
<dbReference type="InterPro" id="IPR036890">
    <property type="entry name" value="HATPase_C_sf"/>
</dbReference>
<keyword evidence="4" id="KW-0808">Transferase</keyword>
<dbReference type="Gene3D" id="1.20.5.1930">
    <property type="match status" value="1"/>
</dbReference>
<evidence type="ECO:0000256" key="1">
    <source>
        <dbReference type="ARBA" id="ARBA00000085"/>
    </source>
</evidence>
<dbReference type="InterPro" id="IPR003594">
    <property type="entry name" value="HATPase_dom"/>
</dbReference>